<dbReference type="InterPro" id="IPR050680">
    <property type="entry name" value="YpeA/RimI_acetyltransf"/>
</dbReference>
<evidence type="ECO:0000259" key="4">
    <source>
        <dbReference type="PROSITE" id="PS51186"/>
    </source>
</evidence>
<dbReference type="PROSITE" id="PS51186">
    <property type="entry name" value="GNAT"/>
    <property type="match status" value="1"/>
</dbReference>
<dbReference type="OrthoDB" id="249099at2759"/>
<feature type="region of interest" description="Disordered" evidence="3">
    <location>
        <begin position="135"/>
        <end position="212"/>
    </location>
</feature>
<dbReference type="GO" id="GO:0016747">
    <property type="term" value="F:acyltransferase activity, transferring groups other than amino-acyl groups"/>
    <property type="evidence" value="ECO:0007669"/>
    <property type="project" value="InterPro"/>
</dbReference>
<evidence type="ECO:0000313" key="6">
    <source>
        <dbReference type="Proteomes" id="UP000613740"/>
    </source>
</evidence>
<keyword evidence="2" id="KW-0012">Acyltransferase</keyword>
<dbReference type="PANTHER" id="PTHR43420">
    <property type="entry name" value="ACETYLTRANSFERASE"/>
    <property type="match status" value="1"/>
</dbReference>
<feature type="compositionally biased region" description="Low complexity" evidence="3">
    <location>
        <begin position="138"/>
        <end position="196"/>
    </location>
</feature>
<dbReference type="EMBL" id="JAEHOD010000006">
    <property type="protein sequence ID" value="KAG2452338.1"/>
    <property type="molecule type" value="Genomic_DNA"/>
</dbReference>
<accession>A0A835WQQ1</accession>
<evidence type="ECO:0000256" key="1">
    <source>
        <dbReference type="ARBA" id="ARBA00022679"/>
    </source>
</evidence>
<dbReference type="Proteomes" id="UP000613740">
    <property type="component" value="Unassembled WGS sequence"/>
</dbReference>
<feature type="domain" description="N-acetyltransferase" evidence="4">
    <location>
        <begin position="214"/>
        <end position="324"/>
    </location>
</feature>
<evidence type="ECO:0000256" key="3">
    <source>
        <dbReference type="SAM" id="MobiDB-lite"/>
    </source>
</evidence>
<keyword evidence="1" id="KW-0808">Transferase</keyword>
<dbReference type="Pfam" id="PF00583">
    <property type="entry name" value="Acetyltransf_1"/>
    <property type="match status" value="1"/>
</dbReference>
<dbReference type="Gene3D" id="3.40.630.30">
    <property type="match status" value="1"/>
</dbReference>
<dbReference type="InterPro" id="IPR016181">
    <property type="entry name" value="Acyl_CoA_acyltransferase"/>
</dbReference>
<protein>
    <recommendedName>
        <fullName evidence="4">N-acetyltransferase domain-containing protein</fullName>
    </recommendedName>
</protein>
<proteinExistence type="predicted"/>
<reference evidence="5" key="1">
    <citation type="journal article" date="2020" name="bioRxiv">
        <title>Comparative genomics of Chlamydomonas.</title>
        <authorList>
            <person name="Craig R.J."/>
            <person name="Hasan A.R."/>
            <person name="Ness R.W."/>
            <person name="Keightley P.D."/>
        </authorList>
    </citation>
    <scope>NUCLEOTIDE SEQUENCE</scope>
    <source>
        <strain evidence="5">CCAP 11/173</strain>
    </source>
</reference>
<dbReference type="AlphaFoldDB" id="A0A835WQQ1"/>
<name>A0A835WQQ1_9CHLO</name>
<comment type="caution">
    <text evidence="5">The sequence shown here is derived from an EMBL/GenBank/DDBJ whole genome shotgun (WGS) entry which is preliminary data.</text>
</comment>
<organism evidence="5 6">
    <name type="scientific">Chlamydomonas schloesseri</name>
    <dbReference type="NCBI Taxonomy" id="2026947"/>
    <lineage>
        <taxon>Eukaryota</taxon>
        <taxon>Viridiplantae</taxon>
        <taxon>Chlorophyta</taxon>
        <taxon>core chlorophytes</taxon>
        <taxon>Chlorophyceae</taxon>
        <taxon>CS clade</taxon>
        <taxon>Chlamydomonadales</taxon>
        <taxon>Chlamydomonadaceae</taxon>
        <taxon>Chlamydomonas</taxon>
    </lineage>
</organism>
<evidence type="ECO:0000256" key="2">
    <source>
        <dbReference type="ARBA" id="ARBA00023315"/>
    </source>
</evidence>
<sequence length="399" mass="41432">MDPGHDCRYFIRQAGLADAREVALIFAESFGRGNFPGVQAEALDALETRYVGAIEREMDDKLREALEAKALASREHREFRLQQYVQRLRAQLAALRGEPARFPTQLSPAEERTVQRWRRARQFLVLVAEEAEAEAEAGAEAGTTSSASNTAAPTSTGDGSTQAASFSASSSAARSAPPAEAADPGSEAAGPGPGSAWVSAPGGAAGPGWRKRRGRAVAAASVSLMQPEALLPPPFPSNKPFRLYVSNMSVVPSHRRRGLARRLLQQCERVARLWGYESIWLHVKRSNTAAAALYASMGYTPVAAGGARLLPGPLSQVLMTKALPPLSGSCPVELGKGAAGGARAAGGGSSTSVSGSGSGVVAGPVSGVSGASRGKDGVFVWGAVMEGSDGAAESARPRQ</sequence>
<dbReference type="InterPro" id="IPR000182">
    <property type="entry name" value="GNAT_dom"/>
</dbReference>
<keyword evidence="6" id="KW-1185">Reference proteome</keyword>
<dbReference type="SUPFAM" id="SSF55729">
    <property type="entry name" value="Acyl-CoA N-acyltransferases (Nat)"/>
    <property type="match status" value="1"/>
</dbReference>
<gene>
    <name evidence="5" type="ORF">HYH02_003362</name>
</gene>
<evidence type="ECO:0000313" key="5">
    <source>
        <dbReference type="EMBL" id="KAG2452338.1"/>
    </source>
</evidence>
<dbReference type="PANTHER" id="PTHR43420:SF47">
    <property type="entry name" value="N-ACETYLTRANSFERASE DOMAIN-CONTAINING PROTEIN"/>
    <property type="match status" value="1"/>
</dbReference>